<dbReference type="PANTHER" id="PTHR45677:SF8">
    <property type="entry name" value="CYSTEINE SULFINIC ACID DECARBOXYLASE"/>
    <property type="match status" value="1"/>
</dbReference>
<evidence type="ECO:0000256" key="3">
    <source>
        <dbReference type="ARBA" id="ARBA00022793"/>
    </source>
</evidence>
<dbReference type="InterPro" id="IPR015422">
    <property type="entry name" value="PyrdxlP-dep_Trfase_small"/>
</dbReference>
<comment type="caution">
    <text evidence="7">The sequence shown here is derived from an EMBL/GenBank/DDBJ whole genome shotgun (WGS) entry which is preliminary data.</text>
</comment>
<sequence length="508" mass="55609">MFLSESPQSQDAYRGLMGVLSDVLIKEFASSSKPYSGAEPQQVAEALQHRPVCPELPEEEGDVQSLLERVGAEVLRHSAVVTHPACAAHLHCPPLMMSAAAEAWIGATNQSMDSWDQSMAGTLLEEELIGWLCGLYNLGSSADGVFTSGGTQSNLMGLLLARNHYAWSKWGWNVQKRGLPAAACRMRVLCSEAAHFTVKQSAALMGLGEQSVISIETDDRNRMRPEALERRLIELEEGGLLPFAIVATAGTTDFGSIDPLEELAAVAEQYGIWLHVDAAYGGALAMSDRHSGLLQGIGQADSMTVDFHKGFYQAISCGAFLVRDKARFQSIRLNADYLNPEEDEDEGVPNLVIKSLSTTRRFDALKLYLSLQHYGRRAFGEMVDHTVATARATAALIREENGLELIAEPELSTVVFRYVPAWCPADVEEGEWSDELNNAIRSRLMSKGWAVLARTSVNGRRCLKLTLLNPRTEKKHTAIIVRKVIETGEILARELAASIVHKGEKTGC</sequence>
<dbReference type="InterPro" id="IPR002129">
    <property type="entry name" value="PyrdxlP-dep_de-COase"/>
</dbReference>
<dbReference type="EMBL" id="JAHZIJ010000004">
    <property type="protein sequence ID" value="MBW7474905.1"/>
    <property type="molecule type" value="Genomic_DNA"/>
</dbReference>
<evidence type="ECO:0000256" key="4">
    <source>
        <dbReference type="ARBA" id="ARBA00022898"/>
    </source>
</evidence>
<keyword evidence="3" id="KW-0210">Decarboxylase</keyword>
<gene>
    <name evidence="7" type="ORF">K0T92_09125</name>
</gene>
<protein>
    <submittedName>
        <fullName evidence="7">Aspartate aminotransferase family protein</fullName>
    </submittedName>
</protein>
<dbReference type="PROSITE" id="PS00392">
    <property type="entry name" value="DDC_GAD_HDC_YDC"/>
    <property type="match status" value="1"/>
</dbReference>
<dbReference type="Pfam" id="PF00282">
    <property type="entry name" value="Pyridoxal_deC"/>
    <property type="match status" value="1"/>
</dbReference>
<evidence type="ECO:0000256" key="6">
    <source>
        <dbReference type="RuleBase" id="RU000382"/>
    </source>
</evidence>
<reference evidence="7 8" key="1">
    <citation type="submission" date="2021-07" db="EMBL/GenBank/DDBJ databases">
        <title>Paenibacillus radiodurans sp. nov., isolated from the southeastern edge of Tengger Desert.</title>
        <authorList>
            <person name="Zhang G."/>
        </authorList>
    </citation>
    <scope>NUCLEOTIDE SEQUENCE [LARGE SCALE GENOMIC DNA]</scope>
    <source>
        <strain evidence="7 8">DT7-4</strain>
    </source>
</reference>
<dbReference type="CDD" id="cd06450">
    <property type="entry name" value="DOPA_deC_like"/>
    <property type="match status" value="1"/>
</dbReference>
<evidence type="ECO:0000256" key="1">
    <source>
        <dbReference type="ARBA" id="ARBA00001933"/>
    </source>
</evidence>
<organism evidence="7 8">
    <name type="scientific">Paenibacillus oenotherae</name>
    <dbReference type="NCBI Taxonomy" id="1435645"/>
    <lineage>
        <taxon>Bacteria</taxon>
        <taxon>Bacillati</taxon>
        <taxon>Bacillota</taxon>
        <taxon>Bacilli</taxon>
        <taxon>Bacillales</taxon>
        <taxon>Paenibacillaceae</taxon>
        <taxon>Paenibacillus</taxon>
    </lineage>
</organism>
<dbReference type="InterPro" id="IPR021115">
    <property type="entry name" value="Pyridoxal-P_BS"/>
</dbReference>
<comment type="similarity">
    <text evidence="2 6">Belongs to the group II decarboxylase family.</text>
</comment>
<evidence type="ECO:0000313" key="7">
    <source>
        <dbReference type="EMBL" id="MBW7474905.1"/>
    </source>
</evidence>
<accession>A0ABS7D4P7</accession>
<comment type="cofactor">
    <cofactor evidence="1 6">
        <name>pyridoxal 5'-phosphate</name>
        <dbReference type="ChEBI" id="CHEBI:597326"/>
    </cofactor>
</comment>
<keyword evidence="8" id="KW-1185">Reference proteome</keyword>
<proteinExistence type="inferred from homology"/>
<dbReference type="Gene3D" id="3.40.640.10">
    <property type="entry name" value="Type I PLP-dependent aspartate aminotransferase-like (Major domain)"/>
    <property type="match status" value="1"/>
</dbReference>
<name>A0ABS7D4P7_9BACL</name>
<dbReference type="Proteomes" id="UP000812277">
    <property type="component" value="Unassembled WGS sequence"/>
</dbReference>
<keyword evidence="7" id="KW-0032">Aminotransferase</keyword>
<dbReference type="SUPFAM" id="SSF53383">
    <property type="entry name" value="PLP-dependent transferases"/>
    <property type="match status" value="1"/>
</dbReference>
<dbReference type="InterPro" id="IPR015424">
    <property type="entry name" value="PyrdxlP-dep_Trfase"/>
</dbReference>
<dbReference type="InterPro" id="IPR015421">
    <property type="entry name" value="PyrdxlP-dep_Trfase_major"/>
</dbReference>
<evidence type="ECO:0000256" key="2">
    <source>
        <dbReference type="ARBA" id="ARBA00009533"/>
    </source>
</evidence>
<evidence type="ECO:0000256" key="5">
    <source>
        <dbReference type="ARBA" id="ARBA00023239"/>
    </source>
</evidence>
<keyword evidence="5 6" id="KW-0456">Lyase</keyword>
<dbReference type="GO" id="GO:0008483">
    <property type="term" value="F:transaminase activity"/>
    <property type="evidence" value="ECO:0007669"/>
    <property type="project" value="UniProtKB-KW"/>
</dbReference>
<keyword evidence="4 6" id="KW-0663">Pyridoxal phosphate</keyword>
<dbReference type="PANTHER" id="PTHR45677">
    <property type="entry name" value="GLUTAMATE DECARBOXYLASE-RELATED"/>
    <property type="match status" value="1"/>
</dbReference>
<keyword evidence="7" id="KW-0808">Transferase</keyword>
<dbReference type="Gene3D" id="3.90.1150.10">
    <property type="entry name" value="Aspartate Aminotransferase, domain 1"/>
    <property type="match status" value="1"/>
</dbReference>
<evidence type="ECO:0000313" key="8">
    <source>
        <dbReference type="Proteomes" id="UP000812277"/>
    </source>
</evidence>